<dbReference type="EMBL" id="AODD01000030">
    <property type="protein sequence ID" value="EUJ20056.1"/>
    <property type="molecule type" value="Genomic_DNA"/>
</dbReference>
<dbReference type="AlphaFoldDB" id="W7BAS4"/>
<reference evidence="1 2" key="1">
    <citation type="journal article" date="2014" name="Int. J. Syst. Evol. Microbiol.">
        <title>Listeria floridensis sp. nov., Listeria aquatica sp. nov., Listeria cornellensis sp. nov., Listeria riparia sp. nov. and Listeria grandensis sp. nov., from agricultural and natural environments.</title>
        <authorList>
            <person name="den Bakker H.C."/>
            <person name="Warchocki S."/>
            <person name="Wright E.M."/>
            <person name="Allred A.F."/>
            <person name="Ahlstrom C."/>
            <person name="Manuel C.S."/>
            <person name="Stasiewicz M.J."/>
            <person name="Burrell A."/>
            <person name="Roof S."/>
            <person name="Strawn L."/>
            <person name="Fortes E.D."/>
            <person name="Nightingale K.K."/>
            <person name="Kephart D."/>
            <person name="Wiedmann M."/>
        </authorList>
    </citation>
    <scope>NUCLEOTIDE SEQUENCE [LARGE SCALE GENOMIC DNA]</scope>
    <source>
        <strain evidence="2">FSL F6-971</strain>
    </source>
</reference>
<gene>
    <name evidence="1" type="ORF">PGRAN_14847</name>
</gene>
<accession>W7BAS4</accession>
<comment type="caution">
    <text evidence="1">The sequence shown here is derived from an EMBL/GenBank/DDBJ whole genome shotgun (WGS) entry which is preliminary data.</text>
</comment>
<proteinExistence type="predicted"/>
<name>W7BAS4_9LIST</name>
<dbReference type="RefSeq" id="WP_036067926.1">
    <property type="nucleotide sequence ID" value="NZ_AODD01000030.1"/>
</dbReference>
<dbReference type="Proteomes" id="UP000019253">
    <property type="component" value="Unassembled WGS sequence"/>
</dbReference>
<sequence>MEHFEKDVMEFIAARIENFYTNNPETASLETESQEYFDSLRDLLSHNTEAVKLLCSYSDALLNREILLTNKIYSLGYTDALSIISKSSLLP</sequence>
<protein>
    <submittedName>
        <fullName evidence="1">Uncharacterized protein</fullName>
    </submittedName>
</protein>
<keyword evidence="2" id="KW-1185">Reference proteome</keyword>
<evidence type="ECO:0000313" key="1">
    <source>
        <dbReference type="EMBL" id="EUJ20056.1"/>
    </source>
</evidence>
<evidence type="ECO:0000313" key="2">
    <source>
        <dbReference type="Proteomes" id="UP000019253"/>
    </source>
</evidence>
<organism evidence="1 2">
    <name type="scientific">Listeria grandensis FSL F6-0971</name>
    <dbReference type="NCBI Taxonomy" id="1265819"/>
    <lineage>
        <taxon>Bacteria</taxon>
        <taxon>Bacillati</taxon>
        <taxon>Bacillota</taxon>
        <taxon>Bacilli</taxon>
        <taxon>Bacillales</taxon>
        <taxon>Listeriaceae</taxon>
        <taxon>Listeria</taxon>
    </lineage>
</organism>